<comment type="caution">
    <text evidence="1">The sequence shown here is derived from an EMBL/GenBank/DDBJ whole genome shotgun (WGS) entry which is preliminary data.</text>
</comment>
<sequence>MRALLIRHAQAEWGGADYDQLSALGMQQAAALAQWLARESGWRPRRLIGGPRRRHQLTLQAIRAAVLAACGAAPAIEIARDWDDADAAALLAAFRRAQPQAPELAWVTPGASPAQARALLTAVFAAWRDGALDTYMPETWAAFAARIARARQALMQDDAATDVIVVSSAGAIARCAQAALQLDDAAMVALNIGLDNTALSEFCADAGAWQLLRWNCLPHFANGATRALASTH</sequence>
<dbReference type="AlphaFoldDB" id="A0A4S3KLY9"/>
<evidence type="ECO:0008006" key="3">
    <source>
        <dbReference type="Google" id="ProtNLM"/>
    </source>
</evidence>
<dbReference type="SUPFAM" id="SSF53254">
    <property type="entry name" value="Phosphoglycerate mutase-like"/>
    <property type="match status" value="1"/>
</dbReference>
<evidence type="ECO:0000313" key="2">
    <source>
        <dbReference type="Proteomes" id="UP000307749"/>
    </source>
</evidence>
<dbReference type="InterPro" id="IPR013078">
    <property type="entry name" value="His_Pase_superF_clade-1"/>
</dbReference>
<dbReference type="Proteomes" id="UP000307749">
    <property type="component" value="Unassembled WGS sequence"/>
</dbReference>
<dbReference type="RefSeq" id="WP_081129005.1">
    <property type="nucleotide sequence ID" value="NZ_DAHXOC010000007.1"/>
</dbReference>
<accession>A0A4S3KLY9</accession>
<dbReference type="Gene3D" id="3.40.50.1240">
    <property type="entry name" value="Phosphoglycerate mutase-like"/>
    <property type="match status" value="1"/>
</dbReference>
<dbReference type="PANTHER" id="PTHR48100:SF1">
    <property type="entry name" value="HISTIDINE PHOSPHATASE FAMILY PROTEIN-RELATED"/>
    <property type="match status" value="1"/>
</dbReference>
<name>A0A4S3KLY9_9GAMM</name>
<reference evidence="1 2" key="1">
    <citation type="submission" date="2017-02" db="EMBL/GenBank/DDBJ databases">
        <title>Whole genome sequencing of Metallibacterium scheffleri DSM 24874 (T).</title>
        <authorList>
            <person name="Kumar S."/>
            <person name="Patil P."/>
            <person name="Patil P.B."/>
        </authorList>
    </citation>
    <scope>NUCLEOTIDE SEQUENCE [LARGE SCALE GENOMIC DNA]</scope>
    <source>
        <strain evidence="1 2">DSM 24874</strain>
    </source>
</reference>
<dbReference type="GO" id="GO:0016791">
    <property type="term" value="F:phosphatase activity"/>
    <property type="evidence" value="ECO:0007669"/>
    <property type="project" value="TreeGrafter"/>
</dbReference>
<dbReference type="InterPro" id="IPR029033">
    <property type="entry name" value="His_PPase_superfam"/>
</dbReference>
<keyword evidence="2" id="KW-1185">Reference proteome</keyword>
<dbReference type="GO" id="GO:0005737">
    <property type="term" value="C:cytoplasm"/>
    <property type="evidence" value="ECO:0007669"/>
    <property type="project" value="TreeGrafter"/>
</dbReference>
<dbReference type="EMBL" id="MWQO01000035">
    <property type="protein sequence ID" value="THD09809.1"/>
    <property type="molecule type" value="Genomic_DNA"/>
</dbReference>
<organism evidence="1 2">
    <name type="scientific">Metallibacterium scheffleri</name>
    <dbReference type="NCBI Taxonomy" id="993689"/>
    <lineage>
        <taxon>Bacteria</taxon>
        <taxon>Pseudomonadati</taxon>
        <taxon>Pseudomonadota</taxon>
        <taxon>Gammaproteobacteria</taxon>
        <taxon>Lysobacterales</taxon>
        <taxon>Rhodanobacteraceae</taxon>
        <taxon>Metallibacterium</taxon>
    </lineage>
</organism>
<dbReference type="InterPro" id="IPR050275">
    <property type="entry name" value="PGM_Phosphatase"/>
</dbReference>
<dbReference type="Pfam" id="PF00300">
    <property type="entry name" value="His_Phos_1"/>
    <property type="match status" value="2"/>
</dbReference>
<protein>
    <recommendedName>
        <fullName evidence="3">Histidine phosphatase family protein</fullName>
    </recommendedName>
</protein>
<dbReference type="PANTHER" id="PTHR48100">
    <property type="entry name" value="BROAD-SPECIFICITY PHOSPHATASE YOR283W-RELATED"/>
    <property type="match status" value="1"/>
</dbReference>
<dbReference type="STRING" id="993689.GCA_002077135_02985"/>
<dbReference type="OrthoDB" id="280692at2"/>
<gene>
    <name evidence="1" type="ORF">B1806_09940</name>
</gene>
<evidence type="ECO:0000313" key="1">
    <source>
        <dbReference type="EMBL" id="THD09809.1"/>
    </source>
</evidence>
<proteinExistence type="predicted"/>